<protein>
    <submittedName>
        <fullName evidence="2">Endonuclease YhcR</fullName>
        <ecNumber evidence="2">3.1.31.-</ecNumber>
    </submittedName>
</protein>
<keyword evidence="2" id="KW-0540">Nuclease</keyword>
<keyword evidence="2" id="KW-0255">Endonuclease</keyword>
<dbReference type="PATRIC" id="fig|1225176.3.peg.1243"/>
<keyword evidence="2" id="KW-0378">Hydrolase</keyword>
<evidence type="ECO:0000313" key="2">
    <source>
        <dbReference type="EMBL" id="EKB50160.1"/>
    </source>
</evidence>
<dbReference type="PANTHER" id="PTHR11575:SF24">
    <property type="entry name" value="5'-NUCLEOTIDASE"/>
    <property type="match status" value="1"/>
</dbReference>
<dbReference type="AlphaFoldDB" id="K1L194"/>
<dbReference type="GO" id="GO:0030288">
    <property type="term" value="C:outer membrane-bounded periplasmic space"/>
    <property type="evidence" value="ECO:0007669"/>
    <property type="project" value="TreeGrafter"/>
</dbReference>
<reference evidence="2 3" key="1">
    <citation type="journal article" date="2012" name="J. Bacteriol.">
        <title>Draft Genome Sequence of Cecembia lonarensis Strain LW9T, Isolated from Lonar Lake, a Haloalkaline Lake in India.</title>
        <authorList>
            <person name="Shivaji S."/>
            <person name="Ara S."/>
            <person name="Singh A."/>
            <person name="Pinnaka A.K."/>
        </authorList>
    </citation>
    <scope>NUCLEOTIDE SEQUENCE [LARGE SCALE GENOMIC DNA]</scope>
    <source>
        <strain evidence="2 3">LW9</strain>
    </source>
</reference>
<dbReference type="Pfam" id="PF02872">
    <property type="entry name" value="5_nucleotid_C"/>
    <property type="match status" value="1"/>
</dbReference>
<keyword evidence="3" id="KW-1185">Reference proteome</keyword>
<accession>K1L194</accession>
<feature type="domain" description="5'-Nucleotidase C-terminal" evidence="1">
    <location>
        <begin position="84"/>
        <end position="215"/>
    </location>
</feature>
<comment type="caution">
    <text evidence="2">The sequence shown here is derived from an EMBL/GenBank/DDBJ whole genome shotgun (WGS) entry which is preliminary data.</text>
</comment>
<dbReference type="PRINTS" id="PR01607">
    <property type="entry name" value="APYRASEFAMLY"/>
</dbReference>
<dbReference type="InterPro" id="IPR006179">
    <property type="entry name" value="5_nucleotidase/apyrase"/>
</dbReference>
<proteinExistence type="predicted"/>
<dbReference type="Gene3D" id="3.90.780.10">
    <property type="entry name" value="5'-Nucleotidase, C-terminal domain"/>
    <property type="match status" value="1"/>
</dbReference>
<evidence type="ECO:0000313" key="3">
    <source>
        <dbReference type="Proteomes" id="UP000004478"/>
    </source>
</evidence>
<dbReference type="InterPro" id="IPR036907">
    <property type="entry name" value="5'-Nucleotdase_C_sf"/>
</dbReference>
<dbReference type="SUPFAM" id="SSF55816">
    <property type="entry name" value="5'-nucleotidase (syn. UDP-sugar hydrolase), C-terminal domain"/>
    <property type="match status" value="1"/>
</dbReference>
<sequence length="256" mass="28368">MHSNRTMAGNKFYQILFLVAGLFLLTNCKQQLYKSGSAEFLTVSEEIAPDPFLDDFIQSYKTALEVEMNKIIGETDEAIIKSGPGETALGNLVADFQKEFAEQKLGQVIDISIINNGGLRNNLPKGPITLGNIYELSPFDNYLHILELNAEDVRALASFAVNRRILGIAGMSILAKDGEIIDIKVGNKALVEEKNYTLAVNDYLANGGDGMELLTQLPRLEETNILLRELLIDRIKHKTDLGQKITAKVEGRQKLD</sequence>
<dbReference type="GO" id="GO:0009166">
    <property type="term" value="P:nucleotide catabolic process"/>
    <property type="evidence" value="ECO:0007669"/>
    <property type="project" value="InterPro"/>
</dbReference>
<dbReference type="InterPro" id="IPR008334">
    <property type="entry name" value="5'-Nucleotdase_C"/>
</dbReference>
<dbReference type="EC" id="3.1.31.-" evidence="2"/>
<dbReference type="GO" id="GO:0004519">
    <property type="term" value="F:endonuclease activity"/>
    <property type="evidence" value="ECO:0007669"/>
    <property type="project" value="UniProtKB-KW"/>
</dbReference>
<evidence type="ECO:0000259" key="1">
    <source>
        <dbReference type="Pfam" id="PF02872"/>
    </source>
</evidence>
<dbReference type="PANTHER" id="PTHR11575">
    <property type="entry name" value="5'-NUCLEOTIDASE-RELATED"/>
    <property type="match status" value="1"/>
</dbReference>
<gene>
    <name evidence="2" type="primary">yhcR</name>
    <name evidence="2" type="ORF">B879_01165</name>
</gene>
<dbReference type="RefSeq" id="WP_009184207.1">
    <property type="nucleotide sequence ID" value="NZ_AMGM01000012.1"/>
</dbReference>
<dbReference type="GO" id="GO:0016787">
    <property type="term" value="F:hydrolase activity"/>
    <property type="evidence" value="ECO:0007669"/>
    <property type="project" value="UniProtKB-KW"/>
</dbReference>
<dbReference type="EMBL" id="AMGM01000012">
    <property type="protein sequence ID" value="EKB50160.1"/>
    <property type="molecule type" value="Genomic_DNA"/>
</dbReference>
<organism evidence="2 3">
    <name type="scientific">Cecembia lonarensis (strain CCUG 58316 / KCTC 22772 / LW9)</name>
    <dbReference type="NCBI Taxonomy" id="1225176"/>
    <lineage>
        <taxon>Bacteria</taxon>
        <taxon>Pseudomonadati</taxon>
        <taxon>Bacteroidota</taxon>
        <taxon>Cytophagia</taxon>
        <taxon>Cytophagales</taxon>
        <taxon>Cyclobacteriaceae</taxon>
        <taxon>Cecembia</taxon>
    </lineage>
</organism>
<dbReference type="Proteomes" id="UP000004478">
    <property type="component" value="Unassembled WGS sequence"/>
</dbReference>
<name>K1L194_CECL9</name>